<evidence type="ECO:0000313" key="1">
    <source>
        <dbReference type="EMBL" id="QAS51559.1"/>
    </source>
</evidence>
<dbReference type="KEGG" id="hli:HLI_04630"/>
<name>A0A410MA12_9BACI</name>
<organism evidence="1 2">
    <name type="scientific">Halobacillus litoralis</name>
    <dbReference type="NCBI Taxonomy" id="45668"/>
    <lineage>
        <taxon>Bacteria</taxon>
        <taxon>Bacillati</taxon>
        <taxon>Bacillota</taxon>
        <taxon>Bacilli</taxon>
        <taxon>Bacillales</taxon>
        <taxon>Bacillaceae</taxon>
        <taxon>Halobacillus</taxon>
    </lineage>
</organism>
<gene>
    <name evidence="1" type="ORF">HLI_04630</name>
</gene>
<protein>
    <submittedName>
        <fullName evidence="1">Uncharacterized protein</fullName>
    </submittedName>
</protein>
<reference evidence="1 2" key="1">
    <citation type="submission" date="2018-01" db="EMBL/GenBank/DDBJ databases">
        <title>The whole genome sequencing and assembly of Halobacillus litoralis ERB031 strain.</title>
        <authorList>
            <person name="Lee S.-J."/>
            <person name="Park M.-K."/>
            <person name="Kim J.-Y."/>
            <person name="Lee Y.-J."/>
            <person name="Yi H."/>
            <person name="Bahn Y.-S."/>
            <person name="Kim J.F."/>
            <person name="Lee D.-W."/>
        </authorList>
    </citation>
    <scope>NUCLEOTIDE SEQUENCE [LARGE SCALE GENOMIC DNA]</scope>
    <source>
        <strain evidence="1 2">ERB 031</strain>
    </source>
</reference>
<evidence type="ECO:0000313" key="2">
    <source>
        <dbReference type="Proteomes" id="UP000287756"/>
    </source>
</evidence>
<dbReference type="AlphaFoldDB" id="A0A410MA12"/>
<dbReference type="Proteomes" id="UP000287756">
    <property type="component" value="Chromosome"/>
</dbReference>
<proteinExistence type="predicted"/>
<dbReference type="EMBL" id="CP026118">
    <property type="protein sequence ID" value="QAS51559.1"/>
    <property type="molecule type" value="Genomic_DNA"/>
</dbReference>
<sequence length="102" mass="12357">MHSYIFRVPVRSFHMNQRPDLLQSIWLIEDYFKPILTEGQQVLSKFSEHSDYSLNSLSAYMLETLGLQDFKRSYFFLFYLKFTDFCWTFFSETAQKKSLIIR</sequence>
<accession>A0A410MA12</accession>